<reference evidence="1" key="1">
    <citation type="submission" date="2022-08" db="EMBL/GenBank/DDBJ databases">
        <authorList>
            <person name="Gutierrez-Valencia J."/>
        </authorList>
    </citation>
    <scope>NUCLEOTIDE SEQUENCE</scope>
</reference>
<proteinExistence type="predicted"/>
<keyword evidence="2" id="KW-1185">Reference proteome</keyword>
<dbReference type="EMBL" id="CAMGYJ010000009">
    <property type="protein sequence ID" value="CAI0471948.1"/>
    <property type="molecule type" value="Genomic_DNA"/>
</dbReference>
<organism evidence="1 2">
    <name type="scientific">Linum tenue</name>
    <dbReference type="NCBI Taxonomy" id="586396"/>
    <lineage>
        <taxon>Eukaryota</taxon>
        <taxon>Viridiplantae</taxon>
        <taxon>Streptophyta</taxon>
        <taxon>Embryophyta</taxon>
        <taxon>Tracheophyta</taxon>
        <taxon>Spermatophyta</taxon>
        <taxon>Magnoliopsida</taxon>
        <taxon>eudicotyledons</taxon>
        <taxon>Gunneridae</taxon>
        <taxon>Pentapetalae</taxon>
        <taxon>rosids</taxon>
        <taxon>fabids</taxon>
        <taxon>Malpighiales</taxon>
        <taxon>Linaceae</taxon>
        <taxon>Linum</taxon>
    </lineage>
</organism>
<sequence>MVRSGSKVCTYPIPSTLGRELWGIGRTT</sequence>
<dbReference type="AlphaFoldDB" id="A0AAV0PLY2"/>
<evidence type="ECO:0000313" key="2">
    <source>
        <dbReference type="Proteomes" id="UP001154282"/>
    </source>
</evidence>
<protein>
    <submittedName>
        <fullName evidence="1">Uncharacterized protein</fullName>
    </submittedName>
</protein>
<name>A0AAV0PLY2_9ROSI</name>
<evidence type="ECO:0000313" key="1">
    <source>
        <dbReference type="EMBL" id="CAI0471948.1"/>
    </source>
</evidence>
<comment type="caution">
    <text evidence="1">The sequence shown here is derived from an EMBL/GenBank/DDBJ whole genome shotgun (WGS) entry which is preliminary data.</text>
</comment>
<gene>
    <name evidence="1" type="ORF">LITE_LOCUS39081</name>
</gene>
<dbReference type="Proteomes" id="UP001154282">
    <property type="component" value="Unassembled WGS sequence"/>
</dbReference>
<accession>A0AAV0PLY2</accession>